<dbReference type="EMBL" id="CSBK01002422">
    <property type="protein sequence ID" value="COZ81376.1"/>
    <property type="molecule type" value="Genomic_DNA"/>
</dbReference>
<accession>A0A916P9A8</accession>
<proteinExistence type="predicted"/>
<evidence type="ECO:0000313" key="1">
    <source>
        <dbReference type="EMBL" id="COZ81376.1"/>
    </source>
</evidence>
<name>A0A916P9A8_MYCTX</name>
<dbReference type="AlphaFoldDB" id="A0A916P9A8"/>
<comment type="caution">
    <text evidence="1">The sequence shown here is derived from an EMBL/GenBank/DDBJ whole genome shotgun (WGS) entry which is preliminary data.</text>
</comment>
<organism evidence="1 2">
    <name type="scientific">Mycobacterium tuberculosis</name>
    <dbReference type="NCBI Taxonomy" id="1773"/>
    <lineage>
        <taxon>Bacteria</taxon>
        <taxon>Bacillati</taxon>
        <taxon>Actinomycetota</taxon>
        <taxon>Actinomycetes</taxon>
        <taxon>Mycobacteriales</taxon>
        <taxon>Mycobacteriaceae</taxon>
        <taxon>Mycobacterium</taxon>
        <taxon>Mycobacterium tuberculosis complex</taxon>
    </lineage>
</organism>
<gene>
    <name evidence="1" type="ORF">ERS007739_04157</name>
</gene>
<sequence length="88" mass="9462">MTIGLVHPGTSRGTLEITIGSRKIVPPKMFRIVPLGDSHIFFRLNSSTRASSGVIVAHFTPTPCFLIAYAASIVTWSSVASRCSMPKS</sequence>
<reference evidence="2" key="1">
    <citation type="submission" date="2015-03" db="EMBL/GenBank/DDBJ databases">
        <authorList>
            <consortium name="Pathogen Informatics"/>
        </authorList>
    </citation>
    <scope>NUCLEOTIDE SEQUENCE [LARGE SCALE GENOMIC DNA]</scope>
    <source>
        <strain evidence="2">N09902308</strain>
    </source>
</reference>
<dbReference type="Proteomes" id="UP000039021">
    <property type="component" value="Unassembled WGS sequence"/>
</dbReference>
<evidence type="ECO:0000313" key="2">
    <source>
        <dbReference type="Proteomes" id="UP000039021"/>
    </source>
</evidence>
<protein>
    <submittedName>
        <fullName evidence="1">Uncharacterized protein</fullName>
    </submittedName>
</protein>